<dbReference type="PANTHER" id="PTHR21198:SF7">
    <property type="entry name" value="ASPARTATE-GLUTAMATE RACEMASE FAMILY"/>
    <property type="match status" value="1"/>
</dbReference>
<keyword evidence="2" id="KW-0413">Isomerase</keyword>
<gene>
    <name evidence="3" type="ORF">SAMN05444354_104159</name>
</gene>
<comment type="similarity">
    <text evidence="1">Belongs to the aspartate/glutamate racemases family.</text>
</comment>
<proteinExistence type="inferred from homology"/>
<evidence type="ECO:0000256" key="1">
    <source>
        <dbReference type="ARBA" id="ARBA00007847"/>
    </source>
</evidence>
<accession>A0A1H7N066</accession>
<dbReference type="SUPFAM" id="SSF53681">
    <property type="entry name" value="Aspartate/glutamate racemase"/>
    <property type="match status" value="2"/>
</dbReference>
<evidence type="ECO:0000313" key="3">
    <source>
        <dbReference type="EMBL" id="SEL16297.1"/>
    </source>
</evidence>
<dbReference type="OrthoDB" id="9803739at2"/>
<dbReference type="Pfam" id="PF01177">
    <property type="entry name" value="Asp_Glu_race"/>
    <property type="match status" value="1"/>
</dbReference>
<protein>
    <submittedName>
        <fullName evidence="3">Aspartate racemase</fullName>
    </submittedName>
</protein>
<dbReference type="GO" id="GO:0047661">
    <property type="term" value="F:amino-acid racemase activity"/>
    <property type="evidence" value="ECO:0007669"/>
    <property type="project" value="InterPro"/>
</dbReference>
<keyword evidence="4" id="KW-1185">Reference proteome</keyword>
<dbReference type="RefSeq" id="WP_083423130.1">
    <property type="nucleotide sequence ID" value="NZ_FOAP01000004.1"/>
</dbReference>
<reference evidence="4" key="1">
    <citation type="submission" date="2016-10" db="EMBL/GenBank/DDBJ databases">
        <authorList>
            <person name="Varghese N."/>
            <person name="Submissions S."/>
        </authorList>
    </citation>
    <scope>NUCLEOTIDE SEQUENCE [LARGE SCALE GENOMIC DNA]</scope>
    <source>
        <strain evidence="4">DSM 17044</strain>
    </source>
</reference>
<sequence length="253" mass="28266">MDNAGGQHVLKDSWNAPVAPQALLGIVGGMGPLASAEFLKTLYEENRFEVEQEAPACLLLSDPNVPDRTDAIVRGEEEPVTRWLEFSLRRMQNLGARRVVIACITMHHFLNRVSAPLRDLTVSLVDLALDEVIASGERWLLLTSRGTRNAGIFERSERWRQAAPYLVWPSEKDQDELHGAIYRLKKHGEVAQAAELCARLVHEGGYGVNGFIAGCTEFHLVTKHLQLKPAPERLRSIDPLFLVANRMSTLISR</sequence>
<dbReference type="InterPro" id="IPR004380">
    <property type="entry name" value="Asp_race"/>
</dbReference>
<dbReference type="Gene3D" id="3.40.50.1860">
    <property type="match status" value="2"/>
</dbReference>
<dbReference type="AlphaFoldDB" id="A0A1H7N066"/>
<evidence type="ECO:0000313" key="4">
    <source>
        <dbReference type="Proteomes" id="UP000182719"/>
    </source>
</evidence>
<dbReference type="InterPro" id="IPR015942">
    <property type="entry name" value="Asp/Glu/hydantoin_racemase"/>
</dbReference>
<dbReference type="PANTHER" id="PTHR21198">
    <property type="entry name" value="GLUTAMATE RACEMASE"/>
    <property type="match status" value="1"/>
</dbReference>
<dbReference type="NCBIfam" id="TIGR00035">
    <property type="entry name" value="asp_race"/>
    <property type="match status" value="1"/>
</dbReference>
<dbReference type="InterPro" id="IPR001920">
    <property type="entry name" value="Asp/Glu_race"/>
</dbReference>
<evidence type="ECO:0000256" key="2">
    <source>
        <dbReference type="ARBA" id="ARBA00023235"/>
    </source>
</evidence>
<dbReference type="EMBL" id="FOAP01000004">
    <property type="protein sequence ID" value="SEL16297.1"/>
    <property type="molecule type" value="Genomic_DNA"/>
</dbReference>
<organism evidence="3 4">
    <name type="scientific">Stigmatella aurantiaca</name>
    <dbReference type="NCBI Taxonomy" id="41"/>
    <lineage>
        <taxon>Bacteria</taxon>
        <taxon>Pseudomonadati</taxon>
        <taxon>Myxococcota</taxon>
        <taxon>Myxococcia</taxon>
        <taxon>Myxococcales</taxon>
        <taxon>Cystobacterineae</taxon>
        <taxon>Archangiaceae</taxon>
        <taxon>Stigmatella</taxon>
    </lineage>
</organism>
<dbReference type="Proteomes" id="UP000182719">
    <property type="component" value="Unassembled WGS sequence"/>
</dbReference>
<name>A0A1H7N066_STIAU</name>